<evidence type="ECO:0000313" key="1">
    <source>
        <dbReference type="EMBL" id="KKK97155.1"/>
    </source>
</evidence>
<protein>
    <recommendedName>
        <fullName evidence="2">Ribbon-helix-helix protein CopG domain-containing protein</fullName>
    </recommendedName>
</protein>
<dbReference type="EMBL" id="LAZR01046176">
    <property type="protein sequence ID" value="KKK97155.1"/>
    <property type="molecule type" value="Genomic_DNA"/>
</dbReference>
<gene>
    <name evidence="1" type="ORF">LCGC14_2655610</name>
</gene>
<sequence length="69" mass="8042">MKRIRFDIDLSDEDFEALEIAMKKYHRSRKNLCEAIILLAIDSFKKCKGGGFIMFTDLGDIKEIENENN</sequence>
<proteinExistence type="predicted"/>
<dbReference type="AlphaFoldDB" id="A0A0F9AFT0"/>
<name>A0A0F9AFT0_9ZZZZ</name>
<organism evidence="1">
    <name type="scientific">marine sediment metagenome</name>
    <dbReference type="NCBI Taxonomy" id="412755"/>
    <lineage>
        <taxon>unclassified sequences</taxon>
        <taxon>metagenomes</taxon>
        <taxon>ecological metagenomes</taxon>
    </lineage>
</organism>
<evidence type="ECO:0008006" key="2">
    <source>
        <dbReference type="Google" id="ProtNLM"/>
    </source>
</evidence>
<comment type="caution">
    <text evidence="1">The sequence shown here is derived from an EMBL/GenBank/DDBJ whole genome shotgun (WGS) entry which is preliminary data.</text>
</comment>
<accession>A0A0F9AFT0</accession>
<reference evidence="1" key="1">
    <citation type="journal article" date="2015" name="Nature">
        <title>Complex archaea that bridge the gap between prokaryotes and eukaryotes.</title>
        <authorList>
            <person name="Spang A."/>
            <person name="Saw J.H."/>
            <person name="Jorgensen S.L."/>
            <person name="Zaremba-Niedzwiedzka K."/>
            <person name="Martijn J."/>
            <person name="Lind A.E."/>
            <person name="van Eijk R."/>
            <person name="Schleper C."/>
            <person name="Guy L."/>
            <person name="Ettema T.J."/>
        </authorList>
    </citation>
    <scope>NUCLEOTIDE SEQUENCE</scope>
</reference>